<dbReference type="PANTHER" id="PTHR24348:SF71">
    <property type="entry name" value="PROTEIN KINASE DOMAIN-CONTAINING PROTEIN"/>
    <property type="match status" value="1"/>
</dbReference>
<keyword evidence="6" id="KW-1185">Reference proteome</keyword>
<keyword evidence="1" id="KW-0067">ATP-binding</keyword>
<dbReference type="GO" id="GO:0004674">
    <property type="term" value="F:protein serine/threonine kinase activity"/>
    <property type="evidence" value="ECO:0007669"/>
    <property type="project" value="InterPro"/>
</dbReference>
<feature type="domain" description="Protein kinase" evidence="3">
    <location>
        <begin position="45"/>
        <end position="322"/>
    </location>
</feature>
<gene>
    <name evidence="5" type="ORF">CUS_4404</name>
</gene>
<dbReference type="OrthoDB" id="9788659at2"/>
<dbReference type="Gene3D" id="3.30.200.20">
    <property type="entry name" value="Phosphorylase Kinase, domain 1"/>
    <property type="match status" value="1"/>
</dbReference>
<comment type="caution">
    <text evidence="5">The sequence shown here is derived from an EMBL/GenBank/DDBJ whole genome shotgun (WGS) entry which is preliminary data.</text>
</comment>
<reference evidence="5 6" key="1">
    <citation type="submission" date="2011-02" db="EMBL/GenBank/DDBJ databases">
        <authorList>
            <person name="Nelson K.E."/>
            <person name="Sutton G."/>
            <person name="Torralba M."/>
            <person name="Durkin S."/>
            <person name="Harkins D."/>
            <person name="Montgomery R."/>
            <person name="Ziemer C."/>
            <person name="Klaassens E."/>
            <person name="Ocuiv P."/>
            <person name="Morrison M."/>
        </authorList>
    </citation>
    <scope>NUCLEOTIDE SEQUENCE [LARGE SCALE GENOMIC DNA]</scope>
    <source>
        <strain evidence="5 6">8</strain>
    </source>
</reference>
<organism evidence="5 6">
    <name type="scientific">Ruminococcus albus 8</name>
    <dbReference type="NCBI Taxonomy" id="246199"/>
    <lineage>
        <taxon>Bacteria</taxon>
        <taxon>Bacillati</taxon>
        <taxon>Bacillota</taxon>
        <taxon>Clostridia</taxon>
        <taxon>Eubacteriales</taxon>
        <taxon>Oscillospiraceae</taxon>
        <taxon>Ruminococcus</taxon>
    </lineage>
</organism>
<evidence type="ECO:0000259" key="3">
    <source>
        <dbReference type="PROSITE" id="PS50011"/>
    </source>
</evidence>
<dbReference type="InterPro" id="IPR020635">
    <property type="entry name" value="Tyr_kinase_cat_dom"/>
</dbReference>
<dbReference type="Gene3D" id="1.10.510.10">
    <property type="entry name" value="Transferase(Phosphotransferase) domain 1"/>
    <property type="match status" value="1"/>
</dbReference>
<dbReference type="InterPro" id="IPR011009">
    <property type="entry name" value="Kinase-like_dom_sf"/>
</dbReference>
<dbReference type="Pfam" id="PF00069">
    <property type="entry name" value="Pkinase"/>
    <property type="match status" value="1"/>
</dbReference>
<dbReference type="PROSITE" id="PS51178">
    <property type="entry name" value="PASTA"/>
    <property type="match status" value="6"/>
</dbReference>
<feature type="domain" description="PASTA" evidence="4">
    <location>
        <begin position="726"/>
        <end position="792"/>
    </location>
</feature>
<dbReference type="GO" id="GO:0005737">
    <property type="term" value="C:cytoplasm"/>
    <property type="evidence" value="ECO:0007669"/>
    <property type="project" value="TreeGrafter"/>
</dbReference>
<dbReference type="AlphaFoldDB" id="E9SD91"/>
<keyword evidence="1" id="KW-0547">Nucleotide-binding</keyword>
<sequence length="878" mass="97139">MKYCFGCMERYEDTLNTCPFCGYAEGTVSDNALHLRPGTILQERYIVGKVIGYGGFGVTYIGWDAVLETKIAIKEYLPSDFATRVLGHTQLTVFSDNKNKQFNDGMKKFINEAKKLAKFHSTPGIVKIFDSFEANNTAYIVMELLQGETLAEKLKREKKIPEDDAIEMITPIIESLKVVHSDGIIHRDIAPDNIFVTNSGEVKLIDFGAARYATTSHSRSLTVIIKPGYSPEEQYRSKGDQGAHTDVYAVAATLYKMITGVTPPDALERRAFFENKQKDILEPITKYDKDISDNHETAILNALSVRIEDRTPDMQTFLDELNSEKPVTRRVGKIKKLDRLKWPLWAKIAIPSFAAAVAVFSTLLMTGVISFDAGLKTKVEIPEGQTRVPSVISKEYNEGADKLKASDLLVEISGLQPSDIPADLILYQDIEAGTVVEVNTLVSVLVSSELIKQPVPNVQGTEYEDAKEQLEGLGFKVKVKKEYSDVIAENCIISQSVPPEKEMPENSEVTLTISIGRDPSKEFHDKQLEVPDFSGMTFEEAYAKASSLGMLIKVTDYRYSKEVEKNRIIESDPAAGELIMNRMSVELVISLGYAKVSVPKLELMEEAQAVSQLKSRGLKANIRYEYSDRIKEGLVISQDPKEKTEIEPESTVNLVVSKGTEASDMPDVTGLRRDNAEEILKQNGLVVTTSYKTDDSKTIDTVLSQDPAKGEKVHRGDKVEIVICTHETTVTLTDLTGLTRANAEKQLKNKGLKVNVIEVESSSANAGKVISQLPASGTKLKKNETVTINIGKHTSTQDTGNVQGGNTGETQSPRDTTMQTAKKTTKETERQTTKQTTRSTTKATEKQTSSKVYIVEFDENYSSAPVSAYEYHAGDTIS</sequence>
<evidence type="ECO:0000256" key="1">
    <source>
        <dbReference type="PROSITE-ProRule" id="PRU10141"/>
    </source>
</evidence>
<proteinExistence type="predicted"/>
<feature type="domain" description="PASTA" evidence="4">
    <location>
        <begin position="659"/>
        <end position="725"/>
    </location>
</feature>
<dbReference type="eggNOG" id="COG0515">
    <property type="taxonomic scope" value="Bacteria"/>
</dbReference>
<dbReference type="eggNOG" id="COG2815">
    <property type="taxonomic scope" value="Bacteria"/>
</dbReference>
<evidence type="ECO:0000313" key="5">
    <source>
        <dbReference type="EMBL" id="EGC02754.1"/>
    </source>
</evidence>
<dbReference type="Gene3D" id="3.30.10.20">
    <property type="match status" value="6"/>
</dbReference>
<dbReference type="CDD" id="cd06577">
    <property type="entry name" value="PASTA_pknB"/>
    <property type="match status" value="6"/>
</dbReference>
<dbReference type="RefSeq" id="WP_002850287.1">
    <property type="nucleotide sequence ID" value="NZ_ADKM02000087.1"/>
</dbReference>
<dbReference type="STRING" id="246199.CUS_4404"/>
<dbReference type="Proteomes" id="UP000004259">
    <property type="component" value="Unassembled WGS sequence"/>
</dbReference>
<name>E9SD91_RUMAL</name>
<dbReference type="PROSITE" id="PS50011">
    <property type="entry name" value="PROTEIN_KINASE_DOM"/>
    <property type="match status" value="1"/>
</dbReference>
<evidence type="ECO:0000256" key="2">
    <source>
        <dbReference type="SAM" id="MobiDB-lite"/>
    </source>
</evidence>
<dbReference type="InterPro" id="IPR008266">
    <property type="entry name" value="Tyr_kinase_AS"/>
</dbReference>
<feature type="binding site" evidence="1">
    <location>
        <position position="74"/>
    </location>
    <ligand>
        <name>ATP</name>
        <dbReference type="ChEBI" id="CHEBI:30616"/>
    </ligand>
</feature>
<dbReference type="SUPFAM" id="SSF54184">
    <property type="entry name" value="Penicillin-binding protein 2x (pbp-2x), c-terminal domain"/>
    <property type="match status" value="2"/>
</dbReference>
<dbReference type="Pfam" id="PF03793">
    <property type="entry name" value="PASTA"/>
    <property type="match status" value="6"/>
</dbReference>
<dbReference type="PROSITE" id="PS00109">
    <property type="entry name" value="PROTEIN_KINASE_TYR"/>
    <property type="match status" value="1"/>
</dbReference>
<dbReference type="CDD" id="cd14014">
    <property type="entry name" value="STKc_PknB_like"/>
    <property type="match status" value="1"/>
</dbReference>
<feature type="region of interest" description="Disordered" evidence="2">
    <location>
        <begin position="790"/>
        <end position="851"/>
    </location>
</feature>
<feature type="domain" description="PASTA" evidence="4">
    <location>
        <begin position="525"/>
        <end position="591"/>
    </location>
</feature>
<dbReference type="PROSITE" id="PS00107">
    <property type="entry name" value="PROTEIN_KINASE_ATP"/>
    <property type="match status" value="1"/>
</dbReference>
<dbReference type="InterPro" id="IPR000719">
    <property type="entry name" value="Prot_kinase_dom"/>
</dbReference>
<dbReference type="SMART" id="SM00219">
    <property type="entry name" value="TyrKc"/>
    <property type="match status" value="1"/>
</dbReference>
<dbReference type="SUPFAM" id="SSF56112">
    <property type="entry name" value="Protein kinase-like (PK-like)"/>
    <property type="match status" value="1"/>
</dbReference>
<dbReference type="PANTHER" id="PTHR24348">
    <property type="entry name" value="SERINE/THREONINE-PROTEIN KINASE UNC-51-RELATED"/>
    <property type="match status" value="1"/>
</dbReference>
<dbReference type="InterPro" id="IPR017441">
    <property type="entry name" value="Protein_kinase_ATP_BS"/>
</dbReference>
<evidence type="ECO:0000259" key="4">
    <source>
        <dbReference type="PROSITE" id="PS51178"/>
    </source>
</evidence>
<accession>E9SD91</accession>
<dbReference type="EMBL" id="ADKM02000087">
    <property type="protein sequence ID" value="EGC02754.1"/>
    <property type="molecule type" value="Genomic_DNA"/>
</dbReference>
<feature type="compositionally biased region" description="Low complexity" evidence="2">
    <location>
        <begin position="833"/>
        <end position="842"/>
    </location>
</feature>
<feature type="compositionally biased region" description="Polar residues" evidence="2">
    <location>
        <begin position="790"/>
        <end position="801"/>
    </location>
</feature>
<dbReference type="SMART" id="SM00740">
    <property type="entry name" value="PASTA"/>
    <property type="match status" value="6"/>
</dbReference>
<protein>
    <submittedName>
        <fullName evidence="5">PASTA domain protein</fullName>
    </submittedName>
</protein>
<feature type="domain" description="PASTA" evidence="4">
    <location>
        <begin position="381"/>
        <end position="448"/>
    </location>
</feature>
<dbReference type="InterPro" id="IPR005543">
    <property type="entry name" value="PASTA_dom"/>
</dbReference>
<dbReference type="InterPro" id="IPR045269">
    <property type="entry name" value="Atg1-like"/>
</dbReference>
<dbReference type="GO" id="GO:0005524">
    <property type="term" value="F:ATP binding"/>
    <property type="evidence" value="ECO:0007669"/>
    <property type="project" value="UniProtKB-UniRule"/>
</dbReference>
<feature type="domain" description="PASTA" evidence="4">
    <location>
        <begin position="592"/>
        <end position="658"/>
    </location>
</feature>
<evidence type="ECO:0000313" key="6">
    <source>
        <dbReference type="Proteomes" id="UP000004259"/>
    </source>
</evidence>
<feature type="domain" description="PASTA" evidence="4">
    <location>
        <begin position="452"/>
        <end position="515"/>
    </location>
</feature>
<dbReference type="GO" id="GO:0004713">
    <property type="term" value="F:protein tyrosine kinase activity"/>
    <property type="evidence" value="ECO:0007669"/>
    <property type="project" value="InterPro"/>
</dbReference>